<name>A0A1I7EYM5_9FIRM</name>
<dbReference type="InterPro" id="IPR007861">
    <property type="entry name" value="DNA_mismatch_repair_MutS_clamp"/>
</dbReference>
<dbReference type="Gene3D" id="3.30.420.110">
    <property type="entry name" value="MutS, connector domain"/>
    <property type="match status" value="1"/>
</dbReference>
<dbReference type="FunFam" id="3.40.50.300:FF:000870">
    <property type="entry name" value="MutS protein homolog 4"/>
    <property type="match status" value="1"/>
</dbReference>
<keyword evidence="3 9" id="KW-0547">Nucleotide-binding</keyword>
<dbReference type="HAMAP" id="MF_00096">
    <property type="entry name" value="MutS"/>
    <property type="match status" value="1"/>
</dbReference>
<dbReference type="SUPFAM" id="SSF55271">
    <property type="entry name" value="DNA repair protein MutS, domain I"/>
    <property type="match status" value="1"/>
</dbReference>
<dbReference type="SMART" id="SM00533">
    <property type="entry name" value="MUTSd"/>
    <property type="match status" value="1"/>
</dbReference>
<evidence type="ECO:0000256" key="5">
    <source>
        <dbReference type="ARBA" id="ARBA00022840"/>
    </source>
</evidence>
<dbReference type="FunFam" id="1.10.1420.10:FF:000001">
    <property type="entry name" value="DNA mismatch repair protein MutS"/>
    <property type="match status" value="1"/>
</dbReference>
<feature type="region of interest" description="Disordered" evidence="11">
    <location>
        <begin position="809"/>
        <end position="831"/>
    </location>
</feature>
<dbReference type="SUPFAM" id="SSF53150">
    <property type="entry name" value="DNA repair protein MutS, domain II"/>
    <property type="match status" value="1"/>
</dbReference>
<reference evidence="13 14" key="1">
    <citation type="submission" date="2016-10" db="EMBL/GenBank/DDBJ databases">
        <authorList>
            <person name="de Groot N.N."/>
        </authorList>
    </citation>
    <scope>NUCLEOTIDE SEQUENCE [LARGE SCALE GENOMIC DNA]</scope>
    <source>
        <strain evidence="13 14">KHGC13</strain>
    </source>
</reference>
<evidence type="ECO:0000259" key="12">
    <source>
        <dbReference type="PROSITE" id="PS00486"/>
    </source>
</evidence>
<dbReference type="GO" id="GO:0003684">
    <property type="term" value="F:damaged DNA binding"/>
    <property type="evidence" value="ECO:0007669"/>
    <property type="project" value="UniProtKB-UniRule"/>
</dbReference>
<comment type="function">
    <text evidence="8 9">This protein is involved in the repair of mismatches in DNA. It is possible that it carries out the mismatch recognition step. This protein has a weak ATPase activity.</text>
</comment>
<dbReference type="InterPro" id="IPR016151">
    <property type="entry name" value="DNA_mismatch_repair_MutS_N"/>
</dbReference>
<dbReference type="InterPro" id="IPR007695">
    <property type="entry name" value="DNA_mismatch_repair_MutS-lik_N"/>
</dbReference>
<dbReference type="Proteomes" id="UP000198817">
    <property type="component" value="Unassembled WGS sequence"/>
</dbReference>
<dbReference type="InterPro" id="IPR007696">
    <property type="entry name" value="DNA_mismatch_repair_MutS_core"/>
</dbReference>
<evidence type="ECO:0000256" key="11">
    <source>
        <dbReference type="SAM" id="MobiDB-lite"/>
    </source>
</evidence>
<dbReference type="EMBL" id="FPBT01000001">
    <property type="protein sequence ID" value="SFU29016.1"/>
    <property type="molecule type" value="Genomic_DNA"/>
</dbReference>
<keyword evidence="4 9" id="KW-0227">DNA damage</keyword>
<evidence type="ECO:0000256" key="10">
    <source>
        <dbReference type="RuleBase" id="RU003756"/>
    </source>
</evidence>
<feature type="compositionally biased region" description="Basic and acidic residues" evidence="11">
    <location>
        <begin position="809"/>
        <end position="830"/>
    </location>
</feature>
<dbReference type="Pfam" id="PF00488">
    <property type="entry name" value="MutS_V"/>
    <property type="match status" value="1"/>
</dbReference>
<dbReference type="GO" id="GO:0005829">
    <property type="term" value="C:cytosol"/>
    <property type="evidence" value="ECO:0007669"/>
    <property type="project" value="TreeGrafter"/>
</dbReference>
<evidence type="ECO:0000256" key="8">
    <source>
        <dbReference type="ARBA" id="ARBA00024647"/>
    </source>
</evidence>
<dbReference type="PIRSF" id="PIRSF037677">
    <property type="entry name" value="DNA_mis_repair_Msh6"/>
    <property type="match status" value="1"/>
</dbReference>
<keyword evidence="6 9" id="KW-0238">DNA-binding</keyword>
<comment type="similarity">
    <text evidence="1 9 10">Belongs to the DNA mismatch repair MutS family.</text>
</comment>
<evidence type="ECO:0000256" key="4">
    <source>
        <dbReference type="ARBA" id="ARBA00022763"/>
    </source>
</evidence>
<gene>
    <name evidence="9" type="primary">mutS</name>
    <name evidence="13" type="ORF">SAMN05216508_101112</name>
</gene>
<dbReference type="Gene3D" id="3.40.1170.10">
    <property type="entry name" value="DNA repair protein MutS, domain I"/>
    <property type="match status" value="1"/>
</dbReference>
<dbReference type="PANTHER" id="PTHR11361:SF34">
    <property type="entry name" value="DNA MISMATCH REPAIR PROTEIN MSH1, MITOCHONDRIAL"/>
    <property type="match status" value="1"/>
</dbReference>
<dbReference type="InterPro" id="IPR036187">
    <property type="entry name" value="DNA_mismatch_repair_MutS_sf"/>
</dbReference>
<evidence type="ECO:0000256" key="6">
    <source>
        <dbReference type="ARBA" id="ARBA00023125"/>
    </source>
</evidence>
<dbReference type="Pfam" id="PF05188">
    <property type="entry name" value="MutS_II"/>
    <property type="match status" value="1"/>
</dbReference>
<dbReference type="InterPro" id="IPR005748">
    <property type="entry name" value="DNA_mismatch_repair_MutS"/>
</dbReference>
<dbReference type="PROSITE" id="PS00486">
    <property type="entry name" value="DNA_MISMATCH_REPAIR_2"/>
    <property type="match status" value="1"/>
</dbReference>
<evidence type="ECO:0000313" key="14">
    <source>
        <dbReference type="Proteomes" id="UP000198817"/>
    </source>
</evidence>
<dbReference type="GO" id="GO:0140664">
    <property type="term" value="F:ATP-dependent DNA damage sensor activity"/>
    <property type="evidence" value="ECO:0007669"/>
    <property type="project" value="InterPro"/>
</dbReference>
<dbReference type="Pfam" id="PF05192">
    <property type="entry name" value="MutS_III"/>
    <property type="match status" value="1"/>
</dbReference>
<evidence type="ECO:0000256" key="3">
    <source>
        <dbReference type="ARBA" id="ARBA00022741"/>
    </source>
</evidence>
<keyword evidence="5 9" id="KW-0067">ATP-binding</keyword>
<dbReference type="PANTHER" id="PTHR11361">
    <property type="entry name" value="DNA MISMATCH REPAIR PROTEIN MUTS FAMILY MEMBER"/>
    <property type="match status" value="1"/>
</dbReference>
<dbReference type="SUPFAM" id="SSF48334">
    <property type="entry name" value="DNA repair protein MutS, domain III"/>
    <property type="match status" value="1"/>
</dbReference>
<dbReference type="FunFam" id="3.40.1170.10:FF:000001">
    <property type="entry name" value="DNA mismatch repair protein MutS"/>
    <property type="match status" value="1"/>
</dbReference>
<dbReference type="RefSeq" id="WP_090469217.1">
    <property type="nucleotide sequence ID" value="NZ_FOWF01000002.1"/>
</dbReference>
<evidence type="ECO:0000313" key="13">
    <source>
        <dbReference type="EMBL" id="SFU29016.1"/>
    </source>
</evidence>
<dbReference type="Gene3D" id="1.10.1420.10">
    <property type="match status" value="2"/>
</dbReference>
<dbReference type="Pfam" id="PF01624">
    <property type="entry name" value="MutS_I"/>
    <property type="match status" value="1"/>
</dbReference>
<organism evidence="13 14">
    <name type="scientific">Eubacterium pyruvativorans</name>
    <dbReference type="NCBI Taxonomy" id="155865"/>
    <lineage>
        <taxon>Bacteria</taxon>
        <taxon>Bacillati</taxon>
        <taxon>Bacillota</taxon>
        <taxon>Clostridia</taxon>
        <taxon>Eubacteriales</taxon>
        <taxon>Eubacteriaceae</taxon>
        <taxon>Eubacterium</taxon>
    </lineage>
</organism>
<dbReference type="AlphaFoldDB" id="A0A1I7EYM5"/>
<evidence type="ECO:0000256" key="9">
    <source>
        <dbReference type="HAMAP-Rule" id="MF_00096"/>
    </source>
</evidence>
<dbReference type="InterPro" id="IPR017261">
    <property type="entry name" value="DNA_mismatch_repair_MutS/MSH"/>
</dbReference>
<dbReference type="InterPro" id="IPR027417">
    <property type="entry name" value="P-loop_NTPase"/>
</dbReference>
<dbReference type="InterPro" id="IPR036678">
    <property type="entry name" value="MutS_con_dom_sf"/>
</dbReference>
<dbReference type="NCBIfam" id="TIGR01070">
    <property type="entry name" value="mutS1"/>
    <property type="match status" value="1"/>
</dbReference>
<sequence>MKLSPMMQQYMDIHEEYPDSILFFRLGDFYEMFFDDAILVSRLLELTLTGKACGLEEKAPMCGIPFHAADTYIVKLVEMGYKVAVCEQLEDPAHTKGMVKRGVIRVVTPGTVTSEAVLNERENNYLAAAYLDQNGMSVTYCDISTGELCTTEKRYGSALYEDMLNELVRISPKEILISQSLADAHDEKKMGNLTGGYIRVLPDSYFSENAARDAVRAQFGSVSLTALGLDGRDCCLLSLGTLLAFLLETQMQDLKQITECRFYEIGSAMALDRSTIRNLEITETLYEKKKQGSLLGVLDRTRTAMGARLMKQMLREPLNDAAAINRRLDAVEALVNDPLTRNDLTEALKQVYDFERLAGRIASGNANGKDMIALRNSVRVLPEVKACLSGLPGELLSTLARDMEDLHEVQEMITRAIVEEPPMTVKEGGIIRPGYSKELDELELSIRDAKTWIAGLEAQEKERTGISHLKVGFNKVFGYYIEVSRSNLDMVPDNYIRKQTLVGGERFVTPELKETEGLVLNSEAKINQLEYDLFTELRGKIQEFIGPIQRTSRAIAMTDVLNAFAAVSDRLNYNRPVVNDGMEIVIDKGRHPVIEQMTEDGMFVSNDTRMNDKDSSMLIITGPNMSGKSTYMRQTALIVLMAQVGCFVPAERAEIGVVDRIFTRIGASDNLAQGQSTFFVEMSELAYILRNAKERSLIILDEIGRGTSTYDGLSIAWAAVEYLCCRERHIRTLFATHYHELTVLEEKLEGVRNLSVDVSEENGDIIFLHRIVAGSASRSYGIHVAKLAGVPLVLLENARSKLARLEEESRTEEVRDAMTDEAAGEKKPREQQMSLFTETINPAVERLKNLDLMNLTPSQAIRELEDLQELIREQ</sequence>
<protein>
    <recommendedName>
        <fullName evidence="2 9">DNA mismatch repair protein MutS</fullName>
    </recommendedName>
</protein>
<dbReference type="STRING" id="155865.SAMN05216515_102113"/>
<dbReference type="SUPFAM" id="SSF52540">
    <property type="entry name" value="P-loop containing nucleoside triphosphate hydrolases"/>
    <property type="match status" value="1"/>
</dbReference>
<feature type="domain" description="DNA mismatch repair proteins mutS family" evidence="12">
    <location>
        <begin position="696"/>
        <end position="712"/>
    </location>
</feature>
<dbReference type="NCBIfam" id="NF003810">
    <property type="entry name" value="PRK05399.1"/>
    <property type="match status" value="1"/>
</dbReference>
<dbReference type="InterPro" id="IPR007860">
    <property type="entry name" value="DNA_mmatch_repair_MutS_con_dom"/>
</dbReference>
<keyword evidence="7 9" id="KW-0234">DNA repair</keyword>
<dbReference type="OrthoDB" id="9802448at2"/>
<dbReference type="Pfam" id="PF05190">
    <property type="entry name" value="MutS_IV"/>
    <property type="match status" value="1"/>
</dbReference>
<feature type="binding site" evidence="9">
    <location>
        <begin position="622"/>
        <end position="629"/>
    </location>
    <ligand>
        <name>ATP</name>
        <dbReference type="ChEBI" id="CHEBI:30616"/>
    </ligand>
</feature>
<accession>A0A1I7EYM5</accession>
<dbReference type="GO" id="GO:0006298">
    <property type="term" value="P:mismatch repair"/>
    <property type="evidence" value="ECO:0007669"/>
    <property type="project" value="UniProtKB-UniRule"/>
</dbReference>
<dbReference type="GO" id="GO:0030983">
    <property type="term" value="F:mismatched DNA binding"/>
    <property type="evidence" value="ECO:0007669"/>
    <property type="project" value="InterPro"/>
</dbReference>
<evidence type="ECO:0000256" key="1">
    <source>
        <dbReference type="ARBA" id="ARBA00006271"/>
    </source>
</evidence>
<dbReference type="SMART" id="SM00534">
    <property type="entry name" value="MUTSac"/>
    <property type="match status" value="1"/>
</dbReference>
<dbReference type="InterPro" id="IPR045076">
    <property type="entry name" value="MutS"/>
</dbReference>
<evidence type="ECO:0000256" key="2">
    <source>
        <dbReference type="ARBA" id="ARBA00021982"/>
    </source>
</evidence>
<dbReference type="InterPro" id="IPR000432">
    <property type="entry name" value="DNA_mismatch_repair_MutS_C"/>
</dbReference>
<dbReference type="Gene3D" id="3.40.50.300">
    <property type="entry name" value="P-loop containing nucleotide triphosphate hydrolases"/>
    <property type="match status" value="1"/>
</dbReference>
<dbReference type="CDD" id="cd03284">
    <property type="entry name" value="ABC_MutS1"/>
    <property type="match status" value="1"/>
</dbReference>
<proteinExistence type="inferred from homology"/>
<keyword evidence="14" id="KW-1185">Reference proteome</keyword>
<dbReference type="GO" id="GO:0005524">
    <property type="term" value="F:ATP binding"/>
    <property type="evidence" value="ECO:0007669"/>
    <property type="project" value="UniProtKB-UniRule"/>
</dbReference>
<evidence type="ECO:0000256" key="7">
    <source>
        <dbReference type="ARBA" id="ARBA00023204"/>
    </source>
</evidence>